<gene>
    <name evidence="2" type="ORF">R1flu_018603</name>
</gene>
<organism evidence="2 3">
    <name type="scientific">Riccia fluitans</name>
    <dbReference type="NCBI Taxonomy" id="41844"/>
    <lineage>
        <taxon>Eukaryota</taxon>
        <taxon>Viridiplantae</taxon>
        <taxon>Streptophyta</taxon>
        <taxon>Embryophyta</taxon>
        <taxon>Marchantiophyta</taxon>
        <taxon>Marchantiopsida</taxon>
        <taxon>Marchantiidae</taxon>
        <taxon>Marchantiales</taxon>
        <taxon>Ricciaceae</taxon>
        <taxon>Riccia</taxon>
    </lineage>
</organism>
<protein>
    <recommendedName>
        <fullName evidence="1">Calcineurin-like phosphoesterase domain-containing protein</fullName>
    </recommendedName>
</protein>
<name>A0ABD1ZGC1_9MARC</name>
<dbReference type="InterPro" id="IPR004843">
    <property type="entry name" value="Calcineurin-like_PHP"/>
</dbReference>
<dbReference type="Gene3D" id="3.60.21.10">
    <property type="match status" value="1"/>
</dbReference>
<dbReference type="AlphaFoldDB" id="A0ABD1ZGC1"/>
<evidence type="ECO:0000259" key="1">
    <source>
        <dbReference type="Pfam" id="PF00149"/>
    </source>
</evidence>
<dbReference type="PANTHER" id="PTHR16509">
    <property type="match status" value="1"/>
</dbReference>
<feature type="domain" description="Calcineurin-like phosphoesterase" evidence="1">
    <location>
        <begin position="6"/>
        <end position="238"/>
    </location>
</feature>
<sequence length="291" mass="32978">MKPLFSFGVVADIQYADKDNSCMEGRVQRYREAPGKLEKAVKAFNAKREDLRFMLTLGDIIDGNITAEQTEADFNEVTTRLAKLELKAYHLLGNHCLSLPREKLMQKLNMSALYYQQEINPKWSLVVLDSMDLSLKWPHDTQKYKEGLKYTEKHPIVTDFSSQMSDWNGGLGSEQKAWLAGVLEEAEREGRKLIVAAHHPLFEGSAPFTHLMWNHEEVSSMLLASPSVALYLCGHYHPGGYVRIGNKHFVTLQAILEAPTDTEAYAFIHVFDDHISIEGYGFVESRDLPTA</sequence>
<dbReference type="InterPro" id="IPR029052">
    <property type="entry name" value="Metallo-depent_PP-like"/>
</dbReference>
<dbReference type="EMBL" id="JBHFFA010000001">
    <property type="protein sequence ID" value="KAL2650475.1"/>
    <property type="molecule type" value="Genomic_DNA"/>
</dbReference>
<dbReference type="SUPFAM" id="SSF56300">
    <property type="entry name" value="Metallo-dependent phosphatases"/>
    <property type="match status" value="1"/>
</dbReference>
<dbReference type="Pfam" id="PF00149">
    <property type="entry name" value="Metallophos"/>
    <property type="match status" value="1"/>
</dbReference>
<evidence type="ECO:0000313" key="3">
    <source>
        <dbReference type="Proteomes" id="UP001605036"/>
    </source>
</evidence>
<keyword evidence="3" id="KW-1185">Reference proteome</keyword>
<dbReference type="Proteomes" id="UP001605036">
    <property type="component" value="Unassembled WGS sequence"/>
</dbReference>
<comment type="caution">
    <text evidence="2">The sequence shown here is derived from an EMBL/GenBank/DDBJ whole genome shotgun (WGS) entry which is preliminary data.</text>
</comment>
<accession>A0ABD1ZGC1</accession>
<dbReference type="PANTHER" id="PTHR16509:SF8">
    <property type="entry name" value="MANGANESE-DEPENDENT ADP-RIBOSE_CDP-ALCOHOL DIPHOSPHATASE"/>
    <property type="match status" value="1"/>
</dbReference>
<proteinExistence type="predicted"/>
<reference evidence="2 3" key="1">
    <citation type="submission" date="2024-09" db="EMBL/GenBank/DDBJ databases">
        <title>Chromosome-scale assembly of Riccia fluitans.</title>
        <authorList>
            <person name="Paukszto L."/>
            <person name="Sawicki J."/>
            <person name="Karawczyk K."/>
            <person name="Piernik-Szablinska J."/>
            <person name="Szczecinska M."/>
            <person name="Mazdziarz M."/>
        </authorList>
    </citation>
    <scope>NUCLEOTIDE SEQUENCE [LARGE SCALE GENOMIC DNA]</scope>
    <source>
        <strain evidence="2">Rf_01</strain>
        <tissue evidence="2">Aerial parts of the thallus</tissue>
    </source>
</reference>
<evidence type="ECO:0000313" key="2">
    <source>
        <dbReference type="EMBL" id="KAL2650475.1"/>
    </source>
</evidence>